<dbReference type="Pfam" id="PF04055">
    <property type="entry name" value="Radical_SAM"/>
    <property type="match status" value="1"/>
</dbReference>
<dbReference type="Gene3D" id="3.20.20.70">
    <property type="entry name" value="Aldolase class I"/>
    <property type="match status" value="1"/>
</dbReference>
<dbReference type="CDD" id="cd01335">
    <property type="entry name" value="Radical_SAM"/>
    <property type="match status" value="1"/>
</dbReference>
<evidence type="ECO:0000256" key="2">
    <source>
        <dbReference type="ARBA" id="ARBA00022485"/>
    </source>
</evidence>
<dbReference type="PROSITE" id="PS51918">
    <property type="entry name" value="RADICAL_SAM"/>
    <property type="match status" value="1"/>
</dbReference>
<evidence type="ECO:0000256" key="4">
    <source>
        <dbReference type="ARBA" id="ARBA00022723"/>
    </source>
</evidence>
<feature type="domain" description="Radical SAM core" evidence="7">
    <location>
        <begin position="16"/>
        <end position="267"/>
    </location>
</feature>
<reference evidence="9" key="1">
    <citation type="journal article" date="2017" name="Genome Biol. Evol.">
        <title>Comparative Genomic Analysis Identifies a Campylobacter Clade Deficient in Selenium Metabolism.</title>
        <authorList>
            <person name="Miller W.G."/>
            <person name="Yee E."/>
            <person name="Lopes B.S."/>
            <person name="Chapman M.H."/>
            <person name="Huynh S."/>
            <person name="Bono J.L."/>
            <person name="Parker C.T."/>
            <person name="Strachan N.J.C."/>
            <person name="Forbes K.J."/>
        </authorList>
    </citation>
    <scope>NUCLEOTIDE SEQUENCE [LARGE SCALE GENOMIC DNA]</scope>
    <source>
        <strain evidence="9">NCTC 13004</strain>
    </source>
</reference>
<keyword evidence="2" id="KW-0004">4Fe-4S</keyword>
<evidence type="ECO:0000313" key="9">
    <source>
        <dbReference type="Proteomes" id="UP000202031"/>
    </source>
</evidence>
<dbReference type="Proteomes" id="UP000202031">
    <property type="component" value="Chromosome"/>
</dbReference>
<dbReference type="KEGG" id="clx:CLAN_0366"/>
<sequence>MSYKFIFGPVSSRRFGSSLGIDLSPVQKSCNFDCLYCELTKAKAVRTINNEPTTKAIIDELKFALNEFKDIDVITITANGEPSLYSDLSNLITQINSLKTTQKSLILSNGSAVLNPEISKALLKLDIVKFSLDSADPKTFRKIDRSIDRIDTDNLIELMSEFRAKFKGELVMEVLVVAGYNDSDDEFIALNRAFKKISPHRVDISTIDRPPAHNASGVSIERLYYLSTFIDSAPVAIASKAPLKYKFDYTQSELEKLLKLRPQSLYDIENNYTQNAKSNLENLINQGKITECDLGGMKFYRIL</sequence>
<dbReference type="SUPFAM" id="SSF102114">
    <property type="entry name" value="Radical SAM enzymes"/>
    <property type="match status" value="1"/>
</dbReference>
<accession>A0A1X9SLK8</accession>
<keyword evidence="5" id="KW-0408">Iron</keyword>
<evidence type="ECO:0000256" key="5">
    <source>
        <dbReference type="ARBA" id="ARBA00023004"/>
    </source>
</evidence>
<name>A0A1X9SLK8_9BACT</name>
<gene>
    <name evidence="8" type="ORF">CLAN_0366</name>
</gene>
<dbReference type="RefSeq" id="WP_096013624.1">
    <property type="nucleotide sequence ID" value="NZ_CP015578.1"/>
</dbReference>
<dbReference type="PANTHER" id="PTHR43787">
    <property type="entry name" value="FEMO COFACTOR BIOSYNTHESIS PROTEIN NIFB-RELATED"/>
    <property type="match status" value="1"/>
</dbReference>
<dbReference type="InterPro" id="IPR058240">
    <property type="entry name" value="rSAM_sf"/>
</dbReference>
<organism evidence="8 9">
    <name type="scientific">Campylobacter lanienae NCTC 13004</name>
    <dbReference type="NCBI Taxonomy" id="1031753"/>
    <lineage>
        <taxon>Bacteria</taxon>
        <taxon>Pseudomonadati</taxon>
        <taxon>Campylobacterota</taxon>
        <taxon>Epsilonproteobacteria</taxon>
        <taxon>Campylobacterales</taxon>
        <taxon>Campylobacteraceae</taxon>
        <taxon>Campylobacter</taxon>
    </lineage>
</organism>
<evidence type="ECO:0000259" key="7">
    <source>
        <dbReference type="PROSITE" id="PS51918"/>
    </source>
</evidence>
<evidence type="ECO:0000256" key="3">
    <source>
        <dbReference type="ARBA" id="ARBA00022691"/>
    </source>
</evidence>
<proteinExistence type="predicted"/>
<keyword evidence="6" id="KW-0411">Iron-sulfur</keyword>
<evidence type="ECO:0000313" key="8">
    <source>
        <dbReference type="EMBL" id="ARQ97125.1"/>
    </source>
</evidence>
<keyword evidence="4" id="KW-0479">Metal-binding</keyword>
<dbReference type="GeneID" id="46920840"/>
<dbReference type="GO" id="GO:0003824">
    <property type="term" value="F:catalytic activity"/>
    <property type="evidence" value="ECO:0007669"/>
    <property type="project" value="InterPro"/>
</dbReference>
<dbReference type="PANTHER" id="PTHR43787:SF11">
    <property type="entry name" value="UPF0026 PROTEIN SLR1464"/>
    <property type="match status" value="1"/>
</dbReference>
<evidence type="ECO:0000256" key="6">
    <source>
        <dbReference type="ARBA" id="ARBA00023014"/>
    </source>
</evidence>
<dbReference type="SFLD" id="SFLDG01083">
    <property type="entry name" value="Uncharacterised_Radical_SAM_Su"/>
    <property type="match status" value="1"/>
</dbReference>
<comment type="cofactor">
    <cofactor evidence="1">
        <name>[4Fe-4S] cluster</name>
        <dbReference type="ChEBI" id="CHEBI:49883"/>
    </cofactor>
</comment>
<dbReference type="GO" id="GO:0051539">
    <property type="term" value="F:4 iron, 4 sulfur cluster binding"/>
    <property type="evidence" value="ECO:0007669"/>
    <property type="project" value="UniProtKB-KW"/>
</dbReference>
<keyword evidence="3" id="KW-0949">S-adenosyl-L-methionine</keyword>
<dbReference type="EMBL" id="CP015578">
    <property type="protein sequence ID" value="ARQ97125.1"/>
    <property type="molecule type" value="Genomic_DNA"/>
</dbReference>
<dbReference type="GO" id="GO:0046872">
    <property type="term" value="F:metal ion binding"/>
    <property type="evidence" value="ECO:0007669"/>
    <property type="project" value="UniProtKB-KW"/>
</dbReference>
<dbReference type="InterPro" id="IPR013785">
    <property type="entry name" value="Aldolase_TIM"/>
</dbReference>
<dbReference type="InterPro" id="IPR007197">
    <property type="entry name" value="rSAM"/>
</dbReference>
<dbReference type="SFLD" id="SFLDS00029">
    <property type="entry name" value="Radical_SAM"/>
    <property type="match status" value="1"/>
</dbReference>
<evidence type="ECO:0000256" key="1">
    <source>
        <dbReference type="ARBA" id="ARBA00001966"/>
    </source>
</evidence>
<dbReference type="AlphaFoldDB" id="A0A1X9SLK8"/>
<protein>
    <submittedName>
        <fullName evidence="8">Wyosine [tRNA(Phe)-imidazoG37] synthetase, radical SAM superfamily</fullName>
    </submittedName>
</protein>
<dbReference type="InterPro" id="IPR040084">
    <property type="entry name" value="GTPase_Obg"/>
</dbReference>